<accession>A0A2K9NDN6</accession>
<dbReference type="EMBL" id="CP025611">
    <property type="protein sequence ID" value="AUN31238.1"/>
    <property type="molecule type" value="Genomic_DNA"/>
</dbReference>
<name>A0A2K9NDN6_9PROT</name>
<dbReference type="KEGG" id="ncb:C0V82_14100"/>
<proteinExistence type="predicted"/>
<dbReference type="Proteomes" id="UP000234752">
    <property type="component" value="Chromosome eg_1"/>
</dbReference>
<evidence type="ECO:0000313" key="2">
    <source>
        <dbReference type="Proteomes" id="UP000234752"/>
    </source>
</evidence>
<reference evidence="1 2" key="1">
    <citation type="submission" date="2017-12" db="EMBL/GenBank/DDBJ databases">
        <title>Genomes of bacteria within cyanobacterial aggregates.</title>
        <authorList>
            <person name="Cai H."/>
        </authorList>
    </citation>
    <scope>NUCLEOTIDE SEQUENCE [LARGE SCALE GENOMIC DNA]</scope>
    <source>
        <strain evidence="1 2">TH16</strain>
    </source>
</reference>
<protein>
    <submittedName>
        <fullName evidence="1">Uncharacterized protein</fullName>
    </submittedName>
</protein>
<dbReference type="OrthoDB" id="7298047at2"/>
<organism evidence="1 2">
    <name type="scientific">Niveispirillum cyanobacteriorum</name>
    <dbReference type="NCBI Taxonomy" id="1612173"/>
    <lineage>
        <taxon>Bacteria</taxon>
        <taxon>Pseudomonadati</taxon>
        <taxon>Pseudomonadota</taxon>
        <taxon>Alphaproteobacteria</taxon>
        <taxon>Rhodospirillales</taxon>
        <taxon>Azospirillaceae</taxon>
        <taxon>Niveispirillum</taxon>
    </lineage>
</organism>
<evidence type="ECO:0000313" key="1">
    <source>
        <dbReference type="EMBL" id="AUN31238.1"/>
    </source>
</evidence>
<keyword evidence="2" id="KW-1185">Reference proteome</keyword>
<sequence>MPIPSQPKSFKELVLLTKAETTYGDDAAPSGVNAMRAYDVQIRPLQADKKTRSFIQSYLGARPSLLSMQRTELSFKIEACGGGTAGAAPPCNDTLLACALAATTVAATANATIAATATYGTGHNGRLTYARTTAYAGILARTVTGTCTTAGGSGVARFNLAAPAIGHLPAFSATNVLLTDATPVNLPGGAVITPTVGTSFSVGDTFMIALQPAETRYERTSDRNNHGSVSHYFVIDGERHKCIGWRGTAKLVEGIGDFPYFECQGTGFFIAPEAVSTPVGDYSDWTDPVHIGVDQTFLWVNGKEIVAKSAEIDLANNYSLIERIGRRAVRINDWATKFSTVIEAPDLTDLNLYTLAQARTRIPAQVLHGLTAGNAIFVDIASMQIDAPAPQEDEGDYMLSVTGDVLPVNGDDELRICFR</sequence>
<dbReference type="AlphaFoldDB" id="A0A2K9NDN6"/>
<dbReference type="RefSeq" id="WP_102112845.1">
    <property type="nucleotide sequence ID" value="NZ_BMGN01000005.1"/>
</dbReference>
<gene>
    <name evidence="1" type="ORF">C0V82_14100</name>
</gene>